<protein>
    <submittedName>
        <fullName evidence="2">Uncharacterized protein</fullName>
    </submittedName>
</protein>
<sequence>MTAALNPMPSADLAKASLDRLDAVASAMERKWGIDRLPKLVDAPLAVRFRSQAERLDEAIRSDISAAISAQAEAMLRAWNALDAAAITGGWKPLAPTIWEAVLPETGEVIAIVRDSDEAFALGHERKGAVWTLAEVAIAIEAFGDTVRATKEAFPGAEVTAVRPAGTTAKLAIGSAAPVVATERETKPARKLPARNRRNRSAGFAGLYAPLLDPRPETPSTKPPIDWERGDDIPF</sequence>
<feature type="region of interest" description="Disordered" evidence="1">
    <location>
        <begin position="208"/>
        <end position="235"/>
    </location>
</feature>
<dbReference type="STRING" id="323098.Nwi_0819"/>
<feature type="compositionally biased region" description="Basic and acidic residues" evidence="1">
    <location>
        <begin position="225"/>
        <end position="235"/>
    </location>
</feature>
<evidence type="ECO:0000313" key="2">
    <source>
        <dbReference type="EMBL" id="ABA04084.1"/>
    </source>
</evidence>
<organism evidence="2 3">
    <name type="scientific">Nitrobacter winogradskyi (strain ATCC 25391 / DSM 10237 / CIP 104748 / NCIMB 11846 / Nb-255)</name>
    <dbReference type="NCBI Taxonomy" id="323098"/>
    <lineage>
        <taxon>Bacteria</taxon>
        <taxon>Pseudomonadati</taxon>
        <taxon>Pseudomonadota</taxon>
        <taxon>Alphaproteobacteria</taxon>
        <taxon>Hyphomicrobiales</taxon>
        <taxon>Nitrobacteraceae</taxon>
        <taxon>Nitrobacter</taxon>
    </lineage>
</organism>
<dbReference type="eggNOG" id="ENOG50345QN">
    <property type="taxonomic scope" value="Bacteria"/>
</dbReference>
<reference evidence="2 3" key="1">
    <citation type="journal article" date="2006" name="Appl. Environ. Microbiol.">
        <title>Genome sequence of the chemolithoautotrophic nitrite-oxidizing bacterium Nitrobacter winogradskyi Nb-255.</title>
        <authorList>
            <person name="Starkenburg S.R."/>
            <person name="Chain P.S."/>
            <person name="Sayavedra-Soto L.A."/>
            <person name="Hauser L."/>
            <person name="Land M.L."/>
            <person name="Larimer F.W."/>
            <person name="Malfatti S.A."/>
            <person name="Klotz M.G."/>
            <person name="Bottomley P.J."/>
            <person name="Arp D.J."/>
            <person name="Hickey W.J."/>
        </authorList>
    </citation>
    <scope>NUCLEOTIDE SEQUENCE [LARGE SCALE GENOMIC DNA]</scope>
    <source>
        <strain evidence="3">ATCC 25391 / DSM 10237 / CIP 104748 / NCIMB 11846 / Nb-255</strain>
    </source>
</reference>
<dbReference type="Proteomes" id="UP000002531">
    <property type="component" value="Chromosome"/>
</dbReference>
<name>Q3SUF7_NITWN</name>
<accession>Q3SUF7</accession>
<dbReference type="RefSeq" id="WP_011314132.1">
    <property type="nucleotide sequence ID" value="NC_007406.1"/>
</dbReference>
<dbReference type="OrthoDB" id="8442401at2"/>
<gene>
    <name evidence="2" type="ordered locus">Nwi_0819</name>
</gene>
<proteinExistence type="predicted"/>
<dbReference type="AlphaFoldDB" id="Q3SUF7"/>
<keyword evidence="3" id="KW-1185">Reference proteome</keyword>
<dbReference type="HOGENOM" id="CLU_1179228_0_0_5"/>
<evidence type="ECO:0000256" key="1">
    <source>
        <dbReference type="SAM" id="MobiDB-lite"/>
    </source>
</evidence>
<dbReference type="EMBL" id="CP000115">
    <property type="protein sequence ID" value="ABA04084.1"/>
    <property type="molecule type" value="Genomic_DNA"/>
</dbReference>
<evidence type="ECO:0000313" key="3">
    <source>
        <dbReference type="Proteomes" id="UP000002531"/>
    </source>
</evidence>
<dbReference type="KEGG" id="nwi:Nwi_0819"/>